<dbReference type="PROSITE" id="PS00022">
    <property type="entry name" value="EGF_1"/>
    <property type="match status" value="1"/>
</dbReference>
<feature type="non-terminal residue" evidence="7">
    <location>
        <position position="1"/>
    </location>
</feature>
<dbReference type="FunFam" id="2.10.25.10:FF:000010">
    <property type="entry name" value="Pro-epidermal growth factor"/>
    <property type="match status" value="1"/>
</dbReference>
<reference evidence="7" key="1">
    <citation type="submission" date="2021-04" db="EMBL/GenBank/DDBJ databases">
        <authorList>
            <consortium name="Molecular Ecology Group"/>
        </authorList>
    </citation>
    <scope>NUCLEOTIDE SEQUENCE</scope>
</reference>
<dbReference type="SUPFAM" id="SSF57196">
    <property type="entry name" value="EGF/Laminin"/>
    <property type="match status" value="3"/>
</dbReference>
<dbReference type="PRINTS" id="PR00907">
    <property type="entry name" value="THRMBOMODULN"/>
</dbReference>
<dbReference type="InterPro" id="IPR018097">
    <property type="entry name" value="EGF_Ca-bd_CS"/>
</dbReference>
<dbReference type="Pfam" id="PF14670">
    <property type="entry name" value="FXa_inhibition"/>
    <property type="match status" value="1"/>
</dbReference>
<dbReference type="InterPro" id="IPR049883">
    <property type="entry name" value="NOTCH1_EGF-like"/>
</dbReference>
<dbReference type="InterPro" id="IPR000152">
    <property type="entry name" value="EGF-type_Asp/Asn_hydroxyl_site"/>
</dbReference>
<feature type="non-terminal residue" evidence="7">
    <location>
        <position position="161"/>
    </location>
</feature>
<gene>
    <name evidence="7" type="ORF">CUNI_LOCUS11670</name>
</gene>
<dbReference type="GO" id="GO:0005509">
    <property type="term" value="F:calcium ion binding"/>
    <property type="evidence" value="ECO:0007669"/>
    <property type="project" value="InterPro"/>
</dbReference>
<accession>A0A8S3ZG68</accession>
<keyword evidence="3" id="KW-0677">Repeat</keyword>
<dbReference type="SMART" id="SM00179">
    <property type="entry name" value="EGF_CA"/>
    <property type="match status" value="2"/>
</dbReference>
<dbReference type="Proteomes" id="UP000678393">
    <property type="component" value="Unassembled WGS sequence"/>
</dbReference>
<dbReference type="InterPro" id="IPR026823">
    <property type="entry name" value="cEGF"/>
</dbReference>
<evidence type="ECO:0000256" key="2">
    <source>
        <dbReference type="ARBA" id="ARBA00022729"/>
    </source>
</evidence>
<dbReference type="PROSITE" id="PS01187">
    <property type="entry name" value="EGF_CA"/>
    <property type="match status" value="1"/>
</dbReference>
<dbReference type="SMART" id="SM00181">
    <property type="entry name" value="EGF"/>
    <property type="match status" value="4"/>
</dbReference>
<protein>
    <recommendedName>
        <fullName evidence="6">EGF-like domain-containing protein</fullName>
    </recommendedName>
</protein>
<evidence type="ECO:0000259" key="6">
    <source>
        <dbReference type="PROSITE" id="PS50026"/>
    </source>
</evidence>
<dbReference type="InterPro" id="IPR050751">
    <property type="entry name" value="ECM_structural_protein"/>
</dbReference>
<dbReference type="Pfam" id="PF12662">
    <property type="entry name" value="cEGF"/>
    <property type="match status" value="1"/>
</dbReference>
<dbReference type="PROSITE" id="PS50026">
    <property type="entry name" value="EGF_3"/>
    <property type="match status" value="1"/>
</dbReference>
<keyword evidence="8" id="KW-1185">Reference proteome</keyword>
<evidence type="ECO:0000313" key="8">
    <source>
        <dbReference type="Proteomes" id="UP000678393"/>
    </source>
</evidence>
<comment type="caution">
    <text evidence="5">Lacks conserved residue(s) required for the propagation of feature annotation.</text>
</comment>
<evidence type="ECO:0000256" key="3">
    <source>
        <dbReference type="ARBA" id="ARBA00022737"/>
    </source>
</evidence>
<keyword evidence="1 5" id="KW-0245">EGF-like domain</keyword>
<proteinExistence type="predicted"/>
<dbReference type="Gene3D" id="2.10.25.10">
    <property type="entry name" value="Laminin"/>
    <property type="match status" value="4"/>
</dbReference>
<evidence type="ECO:0000256" key="1">
    <source>
        <dbReference type="ARBA" id="ARBA00022536"/>
    </source>
</evidence>
<feature type="domain" description="EGF-like" evidence="6">
    <location>
        <begin position="120"/>
        <end position="158"/>
    </location>
</feature>
<dbReference type="InterPro" id="IPR000742">
    <property type="entry name" value="EGF"/>
</dbReference>
<name>A0A8S3ZG68_9EUPU</name>
<keyword evidence="2" id="KW-0732">Signal</keyword>
<sequence>VCSHADCPQLCVVTNGAASCTCYAGYSLGQDNRTCTDIDECQGKKKICSHLCKNTAGGFQCSCLPGHKLVSDGKTCLRCPNGFYGHKCNQVCRCNGQGRCDPARGCVCFPGWEGSNCDKDVNECDRKLDNCSSRQVCQNSFGGFSCTCQRGFERTTSGACK</sequence>
<evidence type="ECO:0000256" key="4">
    <source>
        <dbReference type="ARBA" id="ARBA00023157"/>
    </source>
</evidence>
<evidence type="ECO:0000313" key="7">
    <source>
        <dbReference type="EMBL" id="CAG5126112.1"/>
    </source>
</evidence>
<dbReference type="PANTHER" id="PTHR24034:SF209">
    <property type="entry name" value="EGF-LIKE DOMAIN-CONTAINING PROTEIN"/>
    <property type="match status" value="1"/>
</dbReference>
<dbReference type="AlphaFoldDB" id="A0A8S3ZG68"/>
<dbReference type="PROSITE" id="PS00010">
    <property type="entry name" value="ASX_HYDROXYL"/>
    <property type="match status" value="2"/>
</dbReference>
<dbReference type="EMBL" id="CAJHNH020002253">
    <property type="protein sequence ID" value="CAG5126112.1"/>
    <property type="molecule type" value="Genomic_DNA"/>
</dbReference>
<dbReference type="OrthoDB" id="6229058at2759"/>
<dbReference type="PANTHER" id="PTHR24034">
    <property type="entry name" value="EGF-LIKE DOMAIN-CONTAINING PROTEIN"/>
    <property type="match status" value="1"/>
</dbReference>
<keyword evidence="4" id="KW-1015">Disulfide bond</keyword>
<dbReference type="Pfam" id="PF07645">
    <property type="entry name" value="EGF_CA"/>
    <property type="match status" value="1"/>
</dbReference>
<dbReference type="PROSITE" id="PS01186">
    <property type="entry name" value="EGF_2"/>
    <property type="match status" value="1"/>
</dbReference>
<comment type="caution">
    <text evidence="7">The sequence shown here is derived from an EMBL/GenBank/DDBJ whole genome shotgun (WGS) entry which is preliminary data.</text>
</comment>
<dbReference type="InterPro" id="IPR001881">
    <property type="entry name" value="EGF-like_Ca-bd_dom"/>
</dbReference>
<evidence type="ECO:0000256" key="5">
    <source>
        <dbReference type="PROSITE-ProRule" id="PRU00076"/>
    </source>
</evidence>
<organism evidence="7 8">
    <name type="scientific">Candidula unifasciata</name>
    <dbReference type="NCBI Taxonomy" id="100452"/>
    <lineage>
        <taxon>Eukaryota</taxon>
        <taxon>Metazoa</taxon>
        <taxon>Spiralia</taxon>
        <taxon>Lophotrochozoa</taxon>
        <taxon>Mollusca</taxon>
        <taxon>Gastropoda</taxon>
        <taxon>Heterobranchia</taxon>
        <taxon>Euthyneura</taxon>
        <taxon>Panpulmonata</taxon>
        <taxon>Eupulmonata</taxon>
        <taxon>Stylommatophora</taxon>
        <taxon>Helicina</taxon>
        <taxon>Helicoidea</taxon>
        <taxon>Geomitridae</taxon>
        <taxon>Candidula</taxon>
    </lineage>
</organism>